<evidence type="ECO:0000313" key="3">
    <source>
        <dbReference type="Proteomes" id="UP001177744"/>
    </source>
</evidence>
<accession>A0AA40HKS1</accession>
<evidence type="ECO:0000256" key="1">
    <source>
        <dbReference type="SAM" id="MobiDB-lite"/>
    </source>
</evidence>
<reference evidence="2" key="1">
    <citation type="submission" date="2023-06" db="EMBL/GenBank/DDBJ databases">
        <title>Reference genome for the Northern bat (Eptesicus nilssonii), a most northern bat species.</title>
        <authorList>
            <person name="Laine V.N."/>
            <person name="Pulliainen A.T."/>
            <person name="Lilley T.M."/>
        </authorList>
    </citation>
    <scope>NUCLEOTIDE SEQUENCE</scope>
    <source>
        <strain evidence="2">BLF_Eptnil</strain>
        <tissue evidence="2">Kidney</tissue>
    </source>
</reference>
<proteinExistence type="predicted"/>
<protein>
    <submittedName>
        <fullName evidence="2">Uncharacterized protein</fullName>
    </submittedName>
</protein>
<name>A0AA40HKS1_CNENI</name>
<gene>
    <name evidence="2" type="ORF">QTO34_006552</name>
</gene>
<comment type="caution">
    <text evidence="2">The sequence shown here is derived from an EMBL/GenBank/DDBJ whole genome shotgun (WGS) entry which is preliminary data.</text>
</comment>
<evidence type="ECO:0000313" key="2">
    <source>
        <dbReference type="EMBL" id="KAK1333019.1"/>
    </source>
</evidence>
<feature type="region of interest" description="Disordered" evidence="1">
    <location>
        <begin position="1"/>
        <end position="56"/>
    </location>
</feature>
<dbReference type="EMBL" id="JAULJE010000017">
    <property type="protein sequence ID" value="KAK1333019.1"/>
    <property type="molecule type" value="Genomic_DNA"/>
</dbReference>
<keyword evidence="3" id="KW-1185">Reference proteome</keyword>
<feature type="compositionally biased region" description="Low complexity" evidence="1">
    <location>
        <begin position="34"/>
        <end position="56"/>
    </location>
</feature>
<organism evidence="2 3">
    <name type="scientific">Cnephaeus nilssonii</name>
    <name type="common">Northern bat</name>
    <name type="synonym">Eptesicus nilssonii</name>
    <dbReference type="NCBI Taxonomy" id="3371016"/>
    <lineage>
        <taxon>Eukaryota</taxon>
        <taxon>Metazoa</taxon>
        <taxon>Chordata</taxon>
        <taxon>Craniata</taxon>
        <taxon>Vertebrata</taxon>
        <taxon>Euteleostomi</taxon>
        <taxon>Mammalia</taxon>
        <taxon>Eutheria</taxon>
        <taxon>Laurasiatheria</taxon>
        <taxon>Chiroptera</taxon>
        <taxon>Yangochiroptera</taxon>
        <taxon>Vespertilionidae</taxon>
        <taxon>Cnephaeus</taxon>
    </lineage>
</organism>
<sequence>MTTPPPLESIEFGTAPPSPDLQLGPGGSPPPSAADPLAAQQHSHSSSSSSSSIRGPAGLARRAFRAFLKFTCCGLPTRKRRSKRNKVHPITVKARATVNAKVRSSRKAGRVVLEMSQRLDEPAAGTAVPEHPLRVQENLLKSLGSSYTPGAVL</sequence>
<dbReference type="Proteomes" id="UP001177744">
    <property type="component" value="Unassembled WGS sequence"/>
</dbReference>
<dbReference type="AlphaFoldDB" id="A0AA40HKS1"/>